<dbReference type="EMBL" id="UYRT01015893">
    <property type="protein sequence ID" value="VDK55411.1"/>
    <property type="molecule type" value="Genomic_DNA"/>
</dbReference>
<dbReference type="Proteomes" id="UP000271098">
    <property type="component" value="Unassembled WGS sequence"/>
</dbReference>
<dbReference type="GO" id="GO:0005886">
    <property type="term" value="C:plasma membrane"/>
    <property type="evidence" value="ECO:0007669"/>
    <property type="project" value="TreeGrafter"/>
</dbReference>
<dbReference type="PANTHER" id="PTHR45943">
    <property type="entry name" value="E3 UBIQUITIN-PROTEIN LIGASE MYCBP2"/>
    <property type="match status" value="1"/>
</dbReference>
<dbReference type="AlphaFoldDB" id="A0A183DD46"/>
<keyword evidence="2" id="KW-1185">Reference proteome</keyword>
<proteinExistence type="predicted"/>
<reference evidence="1 2" key="2">
    <citation type="submission" date="2018-11" db="EMBL/GenBank/DDBJ databases">
        <authorList>
            <consortium name="Pathogen Informatics"/>
        </authorList>
    </citation>
    <scope>NUCLEOTIDE SEQUENCE [LARGE SCALE GENOMIC DNA]</scope>
</reference>
<dbReference type="OrthoDB" id="5807770at2759"/>
<accession>A0A183DD46</accession>
<organism evidence="3">
    <name type="scientific">Gongylonema pulchrum</name>
    <dbReference type="NCBI Taxonomy" id="637853"/>
    <lineage>
        <taxon>Eukaryota</taxon>
        <taxon>Metazoa</taxon>
        <taxon>Ecdysozoa</taxon>
        <taxon>Nematoda</taxon>
        <taxon>Chromadorea</taxon>
        <taxon>Rhabditida</taxon>
        <taxon>Spirurina</taxon>
        <taxon>Spiruromorpha</taxon>
        <taxon>Spiruroidea</taxon>
        <taxon>Gongylonematidae</taxon>
        <taxon>Gongylonema</taxon>
    </lineage>
</organism>
<dbReference type="GO" id="GO:0005634">
    <property type="term" value="C:nucleus"/>
    <property type="evidence" value="ECO:0007669"/>
    <property type="project" value="TreeGrafter"/>
</dbReference>
<reference evidence="3" key="1">
    <citation type="submission" date="2016-06" db="UniProtKB">
        <authorList>
            <consortium name="WormBaseParasite"/>
        </authorList>
    </citation>
    <scope>IDENTIFICATION</scope>
</reference>
<name>A0A183DD46_9BILA</name>
<dbReference type="GO" id="GO:0008582">
    <property type="term" value="P:regulation of synaptic assembly at neuromuscular junction"/>
    <property type="evidence" value="ECO:0007669"/>
    <property type="project" value="TreeGrafter"/>
</dbReference>
<dbReference type="WBParaSite" id="GPUH_0000664601-mRNA-1">
    <property type="protein sequence ID" value="GPUH_0000664601-mRNA-1"/>
    <property type="gene ID" value="GPUH_0000664601"/>
</dbReference>
<evidence type="ECO:0000313" key="3">
    <source>
        <dbReference type="WBParaSite" id="GPUH_0000664601-mRNA-1"/>
    </source>
</evidence>
<dbReference type="GO" id="GO:0007411">
    <property type="term" value="P:axon guidance"/>
    <property type="evidence" value="ECO:0007669"/>
    <property type="project" value="TreeGrafter"/>
</dbReference>
<evidence type="ECO:0000313" key="2">
    <source>
        <dbReference type="Proteomes" id="UP000271098"/>
    </source>
</evidence>
<gene>
    <name evidence="1" type="ORF">GPUH_LOCUS6638</name>
</gene>
<dbReference type="GO" id="GO:0061630">
    <property type="term" value="F:ubiquitin protein ligase activity"/>
    <property type="evidence" value="ECO:0007669"/>
    <property type="project" value="TreeGrafter"/>
</dbReference>
<evidence type="ECO:0000313" key="1">
    <source>
        <dbReference type="EMBL" id="VDK55411.1"/>
    </source>
</evidence>
<protein>
    <submittedName>
        <fullName evidence="3">C2H2-type domain-containing protein</fullName>
    </submittedName>
</protein>
<sequence>MANCLVDVYLKQNQAWIDHPSVADLLAPLKRLYNEVMSKACMRLEYDGEYHGSPESYAMERYMYVLCFKCGKAYFGGESRCQQELDNSQHNPEELICGACSDVVGAQICGRHGVEFLEFKCRFCCSVAVYFW</sequence>
<dbReference type="PANTHER" id="PTHR45943:SF1">
    <property type="entry name" value="E3 UBIQUITIN-PROTEIN LIGASE MYCBP2"/>
    <property type="match status" value="1"/>
</dbReference>